<dbReference type="CDD" id="cd17917">
    <property type="entry name" value="DEXHc_RHA-like"/>
    <property type="match status" value="1"/>
</dbReference>
<evidence type="ECO:0000256" key="5">
    <source>
        <dbReference type="SAM" id="MobiDB-lite"/>
    </source>
</evidence>
<dbReference type="PROSITE" id="PS51192">
    <property type="entry name" value="HELICASE_ATP_BIND_1"/>
    <property type="match status" value="1"/>
</dbReference>
<dbReference type="GeneID" id="37016914"/>
<dbReference type="PROSITE" id="PS51194">
    <property type="entry name" value="HELICASE_CTER"/>
    <property type="match status" value="1"/>
</dbReference>
<dbReference type="Proteomes" id="UP000245942">
    <property type="component" value="Unassembled WGS sequence"/>
</dbReference>
<dbReference type="InterPro" id="IPR001650">
    <property type="entry name" value="Helicase_C-like"/>
</dbReference>
<feature type="compositionally biased region" description="Basic and acidic residues" evidence="5">
    <location>
        <begin position="51"/>
        <end position="62"/>
    </location>
</feature>
<organism evidence="8 9">
    <name type="scientific">Pseudomicrostroma glucosiphilum</name>
    <dbReference type="NCBI Taxonomy" id="1684307"/>
    <lineage>
        <taxon>Eukaryota</taxon>
        <taxon>Fungi</taxon>
        <taxon>Dikarya</taxon>
        <taxon>Basidiomycota</taxon>
        <taxon>Ustilaginomycotina</taxon>
        <taxon>Exobasidiomycetes</taxon>
        <taxon>Microstromatales</taxon>
        <taxon>Microstromatales incertae sedis</taxon>
        <taxon>Pseudomicrostroma</taxon>
    </lineage>
</organism>
<accession>A0A316TZY5</accession>
<evidence type="ECO:0000256" key="4">
    <source>
        <dbReference type="ARBA" id="ARBA00022840"/>
    </source>
</evidence>
<dbReference type="InterPro" id="IPR056328">
    <property type="entry name" value="DSRM_DHX29"/>
</dbReference>
<feature type="domain" description="Helicase ATP-binding" evidence="6">
    <location>
        <begin position="750"/>
        <end position="917"/>
    </location>
</feature>
<dbReference type="Gene3D" id="3.40.50.300">
    <property type="entry name" value="P-loop containing nucleotide triphosphate hydrolases"/>
    <property type="match status" value="2"/>
</dbReference>
<dbReference type="Pfam" id="PF00270">
    <property type="entry name" value="DEAD"/>
    <property type="match status" value="1"/>
</dbReference>
<dbReference type="OrthoDB" id="5600252at2759"/>
<dbReference type="PANTHER" id="PTHR18934:SF267">
    <property type="entry name" value="ATP-DEPENDENT RNA HELICASE YLR419W-RELATED"/>
    <property type="match status" value="1"/>
</dbReference>
<dbReference type="RefSeq" id="XP_025344973.1">
    <property type="nucleotide sequence ID" value="XM_025495180.1"/>
</dbReference>
<keyword evidence="4" id="KW-0067">ATP-binding</keyword>
<proteinExistence type="predicted"/>
<feature type="region of interest" description="Disordered" evidence="5">
    <location>
        <begin position="1594"/>
        <end position="1616"/>
    </location>
</feature>
<name>A0A316TZY5_9BASI</name>
<protein>
    <submittedName>
        <fullName evidence="8">P-loop containing nucleoside triphosphate hydrolase protein</fullName>
    </submittedName>
</protein>
<dbReference type="GO" id="GO:0016787">
    <property type="term" value="F:hydrolase activity"/>
    <property type="evidence" value="ECO:0007669"/>
    <property type="project" value="UniProtKB-KW"/>
</dbReference>
<dbReference type="SMART" id="SM00487">
    <property type="entry name" value="DEXDc"/>
    <property type="match status" value="1"/>
</dbReference>
<feature type="compositionally biased region" description="Polar residues" evidence="5">
    <location>
        <begin position="691"/>
        <end position="700"/>
    </location>
</feature>
<dbReference type="Pfam" id="PF21010">
    <property type="entry name" value="HA2_C"/>
    <property type="match status" value="1"/>
</dbReference>
<dbReference type="GO" id="GO:0003723">
    <property type="term" value="F:RNA binding"/>
    <property type="evidence" value="ECO:0007669"/>
    <property type="project" value="TreeGrafter"/>
</dbReference>
<dbReference type="SUPFAM" id="SSF52540">
    <property type="entry name" value="P-loop containing nucleoside triphosphate hydrolases"/>
    <property type="match status" value="1"/>
</dbReference>
<evidence type="ECO:0000259" key="6">
    <source>
        <dbReference type="PROSITE" id="PS51192"/>
    </source>
</evidence>
<feature type="compositionally biased region" description="Polar residues" evidence="5">
    <location>
        <begin position="9"/>
        <end position="19"/>
    </location>
</feature>
<dbReference type="Pfam" id="PF24385">
    <property type="entry name" value="DSRM_DHX29"/>
    <property type="match status" value="1"/>
</dbReference>
<feature type="compositionally biased region" description="Acidic residues" evidence="5">
    <location>
        <begin position="328"/>
        <end position="337"/>
    </location>
</feature>
<dbReference type="Pfam" id="PF00271">
    <property type="entry name" value="Helicase_C"/>
    <property type="match status" value="1"/>
</dbReference>
<feature type="compositionally biased region" description="Low complexity" evidence="5">
    <location>
        <begin position="39"/>
        <end position="50"/>
    </location>
</feature>
<evidence type="ECO:0000259" key="7">
    <source>
        <dbReference type="PROSITE" id="PS51194"/>
    </source>
</evidence>
<keyword evidence="1" id="KW-0547">Nucleotide-binding</keyword>
<feature type="region of interest" description="Disordered" evidence="5">
    <location>
        <begin position="328"/>
        <end position="348"/>
    </location>
</feature>
<sequence>MAPRKKSAQIKSSGATSSKAAPLPDWVKNKGAKPPPPGTAAASSASSAADKGGKADKKDGKGDANGGSAVSTAGPSSQPVRPPPLFPPGTKTPLNLLNERVQKLHKDWNRPEYHPHPVRASTASNQESEKEETSDGNFFQYDNGKAGQHEGNGSPQPWTCYVTLSRPNPKDKSTNDVVRLVPDERDSNQRFAAGMVESKEMARHYGATYALFRLFSQLSLALMLPPQFRDYWSSLEAWKKSLPPHIQATLFAPDPFLAQEQARAAKKEREQQALKKAQIKADSQNNSGIDEDKLPKRWKEAREVRMTKSMRDWVEEIVKAGSISTYDDEADDLEEDGGSSSASPLNGNSKVTIDTKRLEAQLSQLGFRSGYISSGLSWLARARSALLGQVRVKDHLVASIKQQSDHEALLTYLTLYVPEEDLPDRFKASKNSTNEGFVTSTQRGQSKEDALKTQWAAERIVKAAGYPRNAVEAAITSESGGDVGARELAALRSLAGRLGQEEGSADGVESLLSARRLEARREEVMVLKSILGDDRLCPVPVEERPLGCTDCTDDCFDVIIAGPSRMQVEGGGKWGKEEIRLRVVWKMDPYPTLEGEAPVRPTFYVASPALSTSYDAPRLPSYLRLALTRHLLKKLQTETWLEDGQALLPMIEDLEENWRAIVNGDKVRFEEVMAGFTTRRPKAVGTDTKEATQANSSRQTFAPARPLRRDAGIDSTLLNAQQAFKASPGGQKLLSQRATLPISHHYDSIVSTLLAHRLTLLTGSTGSGKTTQLPQYILDSSIEAGVGSECKIIVTQPRRVSAMSIAERVAHERGETIGNMVGWAVRGEKKVGRANRILFTTTGLLLRRLQTEPDLASISHLLIDEIHERSLDSDLLLLEIASLLKMNPKIKVVLMSATLQKEKFIKYFAGRIDAGEQGIGSVDVEGRIHPVDDFYLEDLVKETGYRPSAASSSSSFGRGGMDRGAGPLKGLREDLTAHGFSEGEITALEVLERERPGQAVGPLDFELVGRAVKHVALREAAKEQASNDGRVGAILVFMTGVGEIRQACEAIRSTLQGMPIEVLPLHSNLSNEEQQQVFRPVRAGARKIVVSTNVAEASITIDGVTAVIDSGRVKETSYDPDTGLTRLVEKYTSRSSAMQRRGRAGRTRRGECWKLFTRTLEEKKMPQDSQPEMTRVALESVVLHALSMKKKDVTTYLSSALDPPSMASISSAITNLLEAGAVRSLASREELTPTALGRHLTNLPLDLRLGKLLILGCTFQCLSPLLTIAALMSCKPLFAIPYEKRDDLNVIRERKAVGKSDLLTDAAIYDEWASIRRKGGSNAEMRNFAADNYLSSSSLRDITSTRIDLLSNLQEIGFVPRKGYNPVQDLSSPHPLDTHSTNHALLRGLLTAALWPSMIRIAHPEAKYNQGSSGTIARETEARSVKLFDEAGRVFLQPSSVLFGRNKFEASHLACFKKSAGAGDKVYLRDATEAPIYALLLFCGRIKIHHLRGGISLASSAGGAAAKQVLTTTGGAAGAAGAGGSAANSGKSSRVATPVNGAAVGFGGQEPRSEVYTDDEGEGFVRLRAPARIGVLSSQLRRLLDAHLDRAFDRDSSELEGEGGANGSREEEEQRSLQILEVMRALLERDGMGTAPV</sequence>
<feature type="region of interest" description="Disordered" evidence="5">
    <location>
        <begin position="1"/>
        <end position="157"/>
    </location>
</feature>
<dbReference type="InterPro" id="IPR007502">
    <property type="entry name" value="Helicase-assoc_dom"/>
</dbReference>
<dbReference type="InterPro" id="IPR014001">
    <property type="entry name" value="Helicase_ATP-bd"/>
</dbReference>
<dbReference type="GO" id="GO:1990904">
    <property type="term" value="C:ribonucleoprotein complex"/>
    <property type="evidence" value="ECO:0007669"/>
    <property type="project" value="UniProtKB-ARBA"/>
</dbReference>
<dbReference type="PROSITE" id="PS00690">
    <property type="entry name" value="DEAH_ATP_HELICASE"/>
    <property type="match status" value="1"/>
</dbReference>
<keyword evidence="9" id="KW-1185">Reference proteome</keyword>
<evidence type="ECO:0000256" key="1">
    <source>
        <dbReference type="ARBA" id="ARBA00022741"/>
    </source>
</evidence>
<dbReference type="PANTHER" id="PTHR18934">
    <property type="entry name" value="ATP-DEPENDENT RNA HELICASE"/>
    <property type="match status" value="1"/>
</dbReference>
<dbReference type="STRING" id="1684307.A0A316TZY5"/>
<evidence type="ECO:0000256" key="3">
    <source>
        <dbReference type="ARBA" id="ARBA00022806"/>
    </source>
</evidence>
<dbReference type="SMART" id="SM00490">
    <property type="entry name" value="HELICc"/>
    <property type="match status" value="1"/>
</dbReference>
<keyword evidence="3" id="KW-0347">Helicase</keyword>
<feature type="region of interest" description="Disordered" evidence="5">
    <location>
        <begin position="682"/>
        <end position="705"/>
    </location>
</feature>
<evidence type="ECO:0000313" key="9">
    <source>
        <dbReference type="Proteomes" id="UP000245942"/>
    </source>
</evidence>
<dbReference type="GO" id="GO:0004386">
    <property type="term" value="F:helicase activity"/>
    <property type="evidence" value="ECO:0007669"/>
    <property type="project" value="UniProtKB-KW"/>
</dbReference>
<reference evidence="8 9" key="1">
    <citation type="journal article" date="2018" name="Mol. Biol. Evol.">
        <title>Broad Genomic Sampling Reveals a Smut Pathogenic Ancestry of the Fungal Clade Ustilaginomycotina.</title>
        <authorList>
            <person name="Kijpornyongpan T."/>
            <person name="Mondo S.J."/>
            <person name="Barry K."/>
            <person name="Sandor L."/>
            <person name="Lee J."/>
            <person name="Lipzen A."/>
            <person name="Pangilinan J."/>
            <person name="LaButti K."/>
            <person name="Hainaut M."/>
            <person name="Henrissat B."/>
            <person name="Grigoriev I.V."/>
            <person name="Spatafora J.W."/>
            <person name="Aime M.C."/>
        </authorList>
    </citation>
    <scope>NUCLEOTIDE SEQUENCE [LARGE SCALE GENOMIC DNA]</scope>
    <source>
        <strain evidence="8 9">MCA 4718</strain>
    </source>
</reference>
<evidence type="ECO:0000256" key="2">
    <source>
        <dbReference type="ARBA" id="ARBA00022801"/>
    </source>
</evidence>
<dbReference type="InterPro" id="IPR027417">
    <property type="entry name" value="P-loop_NTPase"/>
</dbReference>
<dbReference type="SMART" id="SM00847">
    <property type="entry name" value="HA2"/>
    <property type="match status" value="1"/>
</dbReference>
<feature type="domain" description="Helicase C-terminal" evidence="7">
    <location>
        <begin position="1013"/>
        <end position="1189"/>
    </location>
</feature>
<evidence type="ECO:0000313" key="8">
    <source>
        <dbReference type="EMBL" id="PWN17813.1"/>
    </source>
</evidence>
<feature type="region of interest" description="Disordered" evidence="5">
    <location>
        <begin position="267"/>
        <end position="291"/>
    </location>
</feature>
<dbReference type="InterPro" id="IPR002464">
    <property type="entry name" value="DNA/RNA_helicase_DEAH_CS"/>
</dbReference>
<dbReference type="GO" id="GO:0005524">
    <property type="term" value="F:ATP binding"/>
    <property type="evidence" value="ECO:0007669"/>
    <property type="project" value="UniProtKB-KW"/>
</dbReference>
<keyword evidence="2 8" id="KW-0378">Hydrolase</keyword>
<feature type="compositionally biased region" description="Basic and acidic residues" evidence="5">
    <location>
        <begin position="100"/>
        <end position="115"/>
    </location>
</feature>
<dbReference type="InterPro" id="IPR011545">
    <property type="entry name" value="DEAD/DEAH_box_helicase_dom"/>
</dbReference>
<gene>
    <name evidence="8" type="ORF">BCV69DRAFT_315206</name>
</gene>
<dbReference type="EMBL" id="KZ819340">
    <property type="protein sequence ID" value="PWN17813.1"/>
    <property type="molecule type" value="Genomic_DNA"/>
</dbReference>
<dbReference type="Gene3D" id="1.20.120.1080">
    <property type="match status" value="1"/>
</dbReference>
<feature type="compositionally biased region" description="Polar residues" evidence="5">
    <location>
        <begin position="70"/>
        <end position="79"/>
    </location>
</feature>
<dbReference type="CDD" id="cd18791">
    <property type="entry name" value="SF2_C_RHA"/>
    <property type="match status" value="1"/>
</dbReference>